<dbReference type="EMBL" id="MU827783">
    <property type="protein sequence ID" value="KAJ7336045.1"/>
    <property type="molecule type" value="Genomic_DNA"/>
</dbReference>
<protein>
    <submittedName>
        <fullName evidence="2">Uncharacterized protein</fullName>
    </submittedName>
</protein>
<name>A0A9X0CF01_9CNID</name>
<reference evidence="2" key="1">
    <citation type="submission" date="2023-01" db="EMBL/GenBank/DDBJ databases">
        <title>Genome assembly of the deep-sea coral Lophelia pertusa.</title>
        <authorList>
            <person name="Herrera S."/>
            <person name="Cordes E."/>
        </authorList>
    </citation>
    <scope>NUCLEOTIDE SEQUENCE</scope>
    <source>
        <strain evidence="2">USNM1676648</strain>
        <tissue evidence="2">Polyp</tissue>
    </source>
</reference>
<evidence type="ECO:0000313" key="2">
    <source>
        <dbReference type="EMBL" id="KAJ7336045.1"/>
    </source>
</evidence>
<comment type="caution">
    <text evidence="2">The sequence shown here is derived from an EMBL/GenBank/DDBJ whole genome shotgun (WGS) entry which is preliminary data.</text>
</comment>
<organism evidence="2 3">
    <name type="scientific">Desmophyllum pertusum</name>
    <dbReference type="NCBI Taxonomy" id="174260"/>
    <lineage>
        <taxon>Eukaryota</taxon>
        <taxon>Metazoa</taxon>
        <taxon>Cnidaria</taxon>
        <taxon>Anthozoa</taxon>
        <taxon>Hexacorallia</taxon>
        <taxon>Scleractinia</taxon>
        <taxon>Caryophylliina</taxon>
        <taxon>Caryophylliidae</taxon>
        <taxon>Desmophyllum</taxon>
    </lineage>
</organism>
<proteinExistence type="predicted"/>
<keyword evidence="3" id="KW-1185">Reference proteome</keyword>
<dbReference type="AlphaFoldDB" id="A0A9X0CF01"/>
<dbReference type="Proteomes" id="UP001163046">
    <property type="component" value="Unassembled WGS sequence"/>
</dbReference>
<gene>
    <name evidence="2" type="ORF">OS493_013420</name>
</gene>
<feature type="region of interest" description="Disordered" evidence="1">
    <location>
        <begin position="51"/>
        <end position="72"/>
    </location>
</feature>
<evidence type="ECO:0000256" key="1">
    <source>
        <dbReference type="SAM" id="MobiDB-lite"/>
    </source>
</evidence>
<sequence>MAENVEDAERQLQAEIDNEIEKLKYYLEETDELIEEGDFVEIEVVMSQRQKEIEDESERKKADEQRVRELERQEEFRDQERQMWQEKFNAEL</sequence>
<dbReference type="OrthoDB" id="5990428at2759"/>
<accession>A0A9X0CF01</accession>
<evidence type="ECO:0000313" key="3">
    <source>
        <dbReference type="Proteomes" id="UP001163046"/>
    </source>
</evidence>